<proteinExistence type="predicted"/>
<organism evidence="2 3">
    <name type="scientific">Symbiodinium natans</name>
    <dbReference type="NCBI Taxonomy" id="878477"/>
    <lineage>
        <taxon>Eukaryota</taxon>
        <taxon>Sar</taxon>
        <taxon>Alveolata</taxon>
        <taxon>Dinophyceae</taxon>
        <taxon>Suessiales</taxon>
        <taxon>Symbiodiniaceae</taxon>
        <taxon>Symbiodinium</taxon>
    </lineage>
</organism>
<accession>A0A812TP17</accession>
<dbReference type="AlphaFoldDB" id="A0A812TP17"/>
<comment type="caution">
    <text evidence="2">The sequence shown here is derived from an EMBL/GenBank/DDBJ whole genome shotgun (WGS) entry which is preliminary data.</text>
</comment>
<sequence>MLVGEHASGTLDLASLAAALLEFSLGLEIRGLMEEERLDDVSLSVMAHSLYRLRSTPFSPGRHGGATHCVAMLAALSIQRIPTMELRLLADVTTWLARTADSLEGHPPLRRAIEALATAAAEELPIRKAAGSLVSGRDVGTLCGVTVALSLRSESFLTYVRYLIRKDWDMVWTPKALVDTAKCLAHFRQEDRRAWRALAYRMERELPVFLPSALTEIAETFAKAAVAAEADLATMAARRKKSGQAPDLPSPVSPVAPRSCS</sequence>
<protein>
    <submittedName>
        <fullName evidence="2">Mtr protein</fullName>
    </submittedName>
</protein>
<dbReference type="OrthoDB" id="10527212at2759"/>
<dbReference type="Proteomes" id="UP000604046">
    <property type="component" value="Unassembled WGS sequence"/>
</dbReference>
<keyword evidence="3" id="KW-1185">Reference proteome</keyword>
<evidence type="ECO:0000313" key="3">
    <source>
        <dbReference type="Proteomes" id="UP000604046"/>
    </source>
</evidence>
<gene>
    <name evidence="2" type="primary">mtr</name>
    <name evidence="2" type="ORF">SNAT2548_LOCUS29922</name>
</gene>
<evidence type="ECO:0000256" key="1">
    <source>
        <dbReference type="SAM" id="MobiDB-lite"/>
    </source>
</evidence>
<dbReference type="EMBL" id="CAJNDS010002582">
    <property type="protein sequence ID" value="CAE7533962.1"/>
    <property type="molecule type" value="Genomic_DNA"/>
</dbReference>
<reference evidence="2" key="1">
    <citation type="submission" date="2021-02" db="EMBL/GenBank/DDBJ databases">
        <authorList>
            <person name="Dougan E. K."/>
            <person name="Rhodes N."/>
            <person name="Thang M."/>
            <person name="Chan C."/>
        </authorList>
    </citation>
    <scope>NUCLEOTIDE SEQUENCE</scope>
</reference>
<name>A0A812TP17_9DINO</name>
<evidence type="ECO:0000313" key="2">
    <source>
        <dbReference type="EMBL" id="CAE7533962.1"/>
    </source>
</evidence>
<feature type="region of interest" description="Disordered" evidence="1">
    <location>
        <begin position="238"/>
        <end position="261"/>
    </location>
</feature>